<feature type="transmembrane region" description="Helical" evidence="6">
    <location>
        <begin position="289"/>
        <end position="305"/>
    </location>
</feature>
<feature type="transmembrane region" description="Helical" evidence="6">
    <location>
        <begin position="470"/>
        <end position="489"/>
    </location>
</feature>
<dbReference type="GO" id="GO:0016874">
    <property type="term" value="F:ligase activity"/>
    <property type="evidence" value="ECO:0007669"/>
    <property type="project" value="UniProtKB-KW"/>
</dbReference>
<dbReference type="EMBL" id="JACASI010000013">
    <property type="protein sequence ID" value="MCQ3828843.1"/>
    <property type="molecule type" value="Genomic_DNA"/>
</dbReference>
<feature type="transmembrane region" description="Helical" evidence="6">
    <location>
        <begin position="106"/>
        <end position="128"/>
    </location>
</feature>
<feature type="transmembrane region" description="Helical" evidence="6">
    <location>
        <begin position="159"/>
        <end position="181"/>
    </location>
</feature>
<dbReference type="InterPro" id="IPR051533">
    <property type="entry name" value="WaaL-like"/>
</dbReference>
<evidence type="ECO:0000256" key="4">
    <source>
        <dbReference type="ARBA" id="ARBA00023136"/>
    </source>
</evidence>
<gene>
    <name evidence="8" type="ORF">HXX02_05260</name>
</gene>
<feature type="compositionally biased region" description="Basic residues" evidence="5">
    <location>
        <begin position="23"/>
        <end position="34"/>
    </location>
</feature>
<reference evidence="8" key="1">
    <citation type="thesis" date="2020" institute="Technische Universitat Dresden" country="Dresden, Germany">
        <title>The Agarolytic System of Microbulbifer elongatus PORT2, Isolated from Batu Karas, Pangandaran West Java Indonesia.</title>
        <authorList>
            <person name="Anggraeni S.R."/>
        </authorList>
    </citation>
    <scope>NUCLEOTIDE SEQUENCE</scope>
    <source>
        <strain evidence="8">PORT2</strain>
    </source>
</reference>
<proteinExistence type="predicted"/>
<evidence type="ECO:0000256" key="1">
    <source>
        <dbReference type="ARBA" id="ARBA00004141"/>
    </source>
</evidence>
<feature type="region of interest" description="Disordered" evidence="5">
    <location>
        <begin position="1"/>
        <end position="42"/>
    </location>
</feature>
<dbReference type="Pfam" id="PF04932">
    <property type="entry name" value="Wzy_C"/>
    <property type="match status" value="1"/>
</dbReference>
<keyword evidence="2 6" id="KW-0812">Transmembrane</keyword>
<dbReference type="RefSeq" id="WP_255873644.1">
    <property type="nucleotide sequence ID" value="NZ_JACASI010000013.1"/>
</dbReference>
<protein>
    <submittedName>
        <fullName evidence="8">O-antigen ligase family protein</fullName>
    </submittedName>
</protein>
<feature type="transmembrane region" description="Helical" evidence="6">
    <location>
        <begin position="410"/>
        <end position="434"/>
    </location>
</feature>
<sequence length="494" mass="55123">MDNENSRPGGQTSQILPGAYSPPRRKSNSHHTRGRLPFGKLTIGPKGSIEALPRGSIISTLLDNGRAQALPVTSTSIGDQMSGTSSAPSAPTNPTHMVFRQENSRWLLSLIKVASAALILILCAYYFAPKIARVQTAFYLTLLPTTLLLLCWRRNFQFLYAWQFVTFLLPPLLLAVSTLWADNTQADVFREPGYYFKLVAYLALFYCCLYFVLEQKGEAVLERWLLWLIPAGLISAIASLFMYGQDGGFSNLRRIGGISLEGDIDKTGMLYGFHALFCCYGLMLESRRWRLISAAALLASCTYIFFSQTKIPIVMATVSLLLAVCTLGSKAAKGLLVLIIIAAVPLGYQLAFGDLPLLQRSNAYSIRIELWSKALEGFAQSPWIGNGLSHKVFLDLHTTLPHPHNYLVDIARFCGLLGLAAFLWQLASVGLIVLRNYREIDWLKAVYIGWFGFGVLAMLVYAQQPLTKPNYMWFFYWIPLAVLLVLSQLRSPHK</sequence>
<keyword evidence="4 6" id="KW-0472">Membrane</keyword>
<accession>A0ABT1NYC6</accession>
<keyword evidence="9" id="KW-1185">Reference proteome</keyword>
<keyword evidence="3 6" id="KW-1133">Transmembrane helix</keyword>
<comment type="caution">
    <text evidence="8">The sequence shown here is derived from an EMBL/GenBank/DDBJ whole genome shotgun (WGS) entry which is preliminary data.</text>
</comment>
<dbReference type="PANTHER" id="PTHR37422:SF13">
    <property type="entry name" value="LIPOPOLYSACCHARIDE BIOSYNTHESIS PROTEIN PA4999-RELATED"/>
    <property type="match status" value="1"/>
</dbReference>
<dbReference type="PANTHER" id="PTHR37422">
    <property type="entry name" value="TEICHURONIC ACID BIOSYNTHESIS PROTEIN TUAE"/>
    <property type="match status" value="1"/>
</dbReference>
<feature type="transmembrane region" description="Helical" evidence="6">
    <location>
        <begin position="134"/>
        <end position="152"/>
    </location>
</feature>
<feature type="transmembrane region" description="Helical" evidence="6">
    <location>
        <begin position="446"/>
        <end position="464"/>
    </location>
</feature>
<evidence type="ECO:0000313" key="8">
    <source>
        <dbReference type="EMBL" id="MCQ3828843.1"/>
    </source>
</evidence>
<evidence type="ECO:0000256" key="5">
    <source>
        <dbReference type="SAM" id="MobiDB-lite"/>
    </source>
</evidence>
<feature type="compositionally biased region" description="Polar residues" evidence="5">
    <location>
        <begin position="1"/>
        <end position="15"/>
    </location>
</feature>
<name>A0ABT1NYC6_9GAMM</name>
<dbReference type="InterPro" id="IPR007016">
    <property type="entry name" value="O-antigen_ligase-rel_domated"/>
</dbReference>
<comment type="subcellular location">
    <subcellularLocation>
        <location evidence="1">Membrane</location>
        <topology evidence="1">Multi-pass membrane protein</topology>
    </subcellularLocation>
</comment>
<feature type="transmembrane region" description="Helical" evidence="6">
    <location>
        <begin position="335"/>
        <end position="352"/>
    </location>
</feature>
<feature type="transmembrane region" description="Helical" evidence="6">
    <location>
        <begin position="311"/>
        <end position="328"/>
    </location>
</feature>
<organism evidence="8 9">
    <name type="scientific">Microbulbifer elongatus</name>
    <dbReference type="NCBI Taxonomy" id="86173"/>
    <lineage>
        <taxon>Bacteria</taxon>
        <taxon>Pseudomonadati</taxon>
        <taxon>Pseudomonadota</taxon>
        <taxon>Gammaproteobacteria</taxon>
        <taxon>Cellvibrionales</taxon>
        <taxon>Microbulbiferaceae</taxon>
        <taxon>Microbulbifer</taxon>
    </lineage>
</organism>
<evidence type="ECO:0000256" key="3">
    <source>
        <dbReference type="ARBA" id="ARBA00022989"/>
    </source>
</evidence>
<feature type="domain" description="O-antigen ligase-related" evidence="7">
    <location>
        <begin position="296"/>
        <end position="423"/>
    </location>
</feature>
<evidence type="ECO:0000259" key="7">
    <source>
        <dbReference type="Pfam" id="PF04932"/>
    </source>
</evidence>
<evidence type="ECO:0000313" key="9">
    <source>
        <dbReference type="Proteomes" id="UP001205566"/>
    </source>
</evidence>
<keyword evidence="8" id="KW-0436">Ligase</keyword>
<evidence type="ECO:0000256" key="6">
    <source>
        <dbReference type="SAM" id="Phobius"/>
    </source>
</evidence>
<feature type="transmembrane region" description="Helical" evidence="6">
    <location>
        <begin position="193"/>
        <end position="213"/>
    </location>
</feature>
<dbReference type="Proteomes" id="UP001205566">
    <property type="component" value="Unassembled WGS sequence"/>
</dbReference>
<evidence type="ECO:0000256" key="2">
    <source>
        <dbReference type="ARBA" id="ARBA00022692"/>
    </source>
</evidence>
<feature type="transmembrane region" description="Helical" evidence="6">
    <location>
        <begin position="225"/>
        <end position="244"/>
    </location>
</feature>
<feature type="transmembrane region" description="Helical" evidence="6">
    <location>
        <begin position="264"/>
        <end position="282"/>
    </location>
</feature>